<evidence type="ECO:0000313" key="6">
    <source>
        <dbReference type="EMBL" id="CAB5026413.1"/>
    </source>
</evidence>
<name>A0A6J7RC45_9ZZZZ</name>
<dbReference type="GO" id="GO:0016887">
    <property type="term" value="F:ATP hydrolysis activity"/>
    <property type="evidence" value="ECO:0007669"/>
    <property type="project" value="InterPro"/>
</dbReference>
<dbReference type="SMART" id="SM00382">
    <property type="entry name" value="AAA"/>
    <property type="match status" value="1"/>
</dbReference>
<organism evidence="6">
    <name type="scientific">freshwater metagenome</name>
    <dbReference type="NCBI Taxonomy" id="449393"/>
    <lineage>
        <taxon>unclassified sequences</taxon>
        <taxon>metagenomes</taxon>
        <taxon>ecological metagenomes</taxon>
    </lineage>
</organism>
<evidence type="ECO:0000256" key="3">
    <source>
        <dbReference type="ARBA" id="ARBA00022741"/>
    </source>
</evidence>
<dbReference type="SUPFAM" id="SSF52540">
    <property type="entry name" value="P-loop containing nucleoside triphosphate hydrolases"/>
    <property type="match status" value="1"/>
</dbReference>
<dbReference type="EMBL" id="CAFBOZ010000374">
    <property type="protein sequence ID" value="CAB5026413.1"/>
    <property type="molecule type" value="Genomic_DNA"/>
</dbReference>
<sequence length="314" mass="33306">MDCMIVEAQGLTKRYGSVTAVDNLSFTVTPGCITGFLGPNGSGKSTTMRLMLGLDHGGGRTLFDGRPLAEQRPVSKVVGAHLDAKFFHPKRSTRAHLRMLGSEARVSRQRVDEVIDLVGLDGVATKKPGGFSLGMGQRLGLATAILTEPEVLILDEPANGLDPQSIQWLRDFLTYYARAGRAVLVSSHLLSEMELMADHLVVIARGRLLADESMSDFVARSTRNDVLVRCSDTPALAAALRSVGLTSTPEGGDGLAVVGADTDRIGDLAFASGVVVRELVSRRASLEEAFLELTSDAQDFAVGGQAMPADGGAR</sequence>
<dbReference type="Pfam" id="PF00005">
    <property type="entry name" value="ABC_tran"/>
    <property type="match status" value="1"/>
</dbReference>
<keyword evidence="3" id="KW-0547">Nucleotide-binding</keyword>
<comment type="similarity">
    <text evidence="1">Belongs to the ABC transporter superfamily.</text>
</comment>
<dbReference type="AlphaFoldDB" id="A0A6J7RC45"/>
<dbReference type="GO" id="GO:0005524">
    <property type="term" value="F:ATP binding"/>
    <property type="evidence" value="ECO:0007669"/>
    <property type="project" value="UniProtKB-KW"/>
</dbReference>
<dbReference type="PANTHER" id="PTHR43335:SF4">
    <property type="entry name" value="ABC TRANSPORTER, ATP-BINDING PROTEIN"/>
    <property type="match status" value="1"/>
</dbReference>
<feature type="domain" description="ABC transporter" evidence="5">
    <location>
        <begin position="6"/>
        <end position="230"/>
    </location>
</feature>
<accession>A0A6J7RC45</accession>
<gene>
    <name evidence="6" type="ORF">UFOPK3992_02024</name>
</gene>
<dbReference type="PROSITE" id="PS50893">
    <property type="entry name" value="ABC_TRANSPORTER_2"/>
    <property type="match status" value="1"/>
</dbReference>
<evidence type="ECO:0000259" key="5">
    <source>
        <dbReference type="PROSITE" id="PS50893"/>
    </source>
</evidence>
<keyword evidence="2" id="KW-0813">Transport</keyword>
<dbReference type="Gene3D" id="3.40.50.300">
    <property type="entry name" value="P-loop containing nucleotide triphosphate hydrolases"/>
    <property type="match status" value="1"/>
</dbReference>
<dbReference type="InterPro" id="IPR003593">
    <property type="entry name" value="AAA+_ATPase"/>
</dbReference>
<protein>
    <submittedName>
        <fullName evidence="6">Unannotated protein</fullName>
    </submittedName>
</protein>
<evidence type="ECO:0000256" key="4">
    <source>
        <dbReference type="ARBA" id="ARBA00022840"/>
    </source>
</evidence>
<proteinExistence type="inferred from homology"/>
<dbReference type="InterPro" id="IPR003439">
    <property type="entry name" value="ABC_transporter-like_ATP-bd"/>
</dbReference>
<dbReference type="PANTHER" id="PTHR43335">
    <property type="entry name" value="ABC TRANSPORTER, ATP-BINDING PROTEIN"/>
    <property type="match status" value="1"/>
</dbReference>
<reference evidence="6" key="1">
    <citation type="submission" date="2020-05" db="EMBL/GenBank/DDBJ databases">
        <authorList>
            <person name="Chiriac C."/>
            <person name="Salcher M."/>
            <person name="Ghai R."/>
            <person name="Kavagutti S V."/>
        </authorList>
    </citation>
    <scope>NUCLEOTIDE SEQUENCE</scope>
</reference>
<evidence type="ECO:0000256" key="1">
    <source>
        <dbReference type="ARBA" id="ARBA00005417"/>
    </source>
</evidence>
<evidence type="ECO:0000256" key="2">
    <source>
        <dbReference type="ARBA" id="ARBA00022448"/>
    </source>
</evidence>
<dbReference type="InterPro" id="IPR027417">
    <property type="entry name" value="P-loop_NTPase"/>
</dbReference>
<keyword evidence="4" id="KW-0067">ATP-binding</keyword>